<dbReference type="SUPFAM" id="SSF52540">
    <property type="entry name" value="P-loop containing nucleoside triphosphate hydrolases"/>
    <property type="match status" value="1"/>
</dbReference>
<dbReference type="InterPro" id="IPR000210">
    <property type="entry name" value="BTB/POZ_dom"/>
</dbReference>
<dbReference type="GO" id="GO:0005525">
    <property type="term" value="F:GTP binding"/>
    <property type="evidence" value="ECO:0007669"/>
    <property type="project" value="UniProtKB-KW"/>
</dbReference>
<dbReference type="PROSITE" id="PS51419">
    <property type="entry name" value="RAB"/>
    <property type="match status" value="1"/>
</dbReference>
<feature type="domain" description="BTB" evidence="3">
    <location>
        <begin position="264"/>
        <end position="294"/>
    </location>
</feature>
<dbReference type="PROSITE" id="PS50097">
    <property type="entry name" value="BTB"/>
    <property type="match status" value="2"/>
</dbReference>
<dbReference type="Pfam" id="PF00651">
    <property type="entry name" value="BTB"/>
    <property type="match status" value="2"/>
</dbReference>
<gene>
    <name evidence="4" type="ORF">CUNI_LOCUS3726</name>
</gene>
<sequence length="706" mass="81070">MVNETGTGFEEIIKCIIVGDSGIGKTCLTCSYACNAKYDLQKLVKTYQASVWAIDHYRHDKEILDRSWSDIDGCQVSIRLWDTFGYHDKDRRFAYRGADVVICCFSVMRPNSLLNVCRFWHPEIRRFCPTTPIVLCGTQADLRYLCFDDKYINMEKGLLYRKISPKDIITPSEGREVAKEIGAPYYETSVLTHYGVEDVFVNASRVALIERRKIKFWNAQLRRIQQPLVQAPIQIPVPPAPHVKIPTALLKSDISAMLYNRSECDVTFLVHSHVVEAHKICLAVASMFFKDLFTVVSMVKLPNKHKISQRTQSKFPGRFSYSDGENLLDSDCNSTDTEDSSVNSSVVEEVHINTADSFSHVCSGFPLNIPYNHIAVDSVEIRLELDDSMKNCRLRTYVRMCEEIRPRSFEVIIEYLYTGSLRPCGVSLEEIRKSAELMQLTDLMVVVDNIMSNQDFLNIEKDKQFHENRILRLRELALNKEFLSDISFEVDNGVVSAHKALLMGRCEMMYAMFNSDFIESSSEVIPFPGITVETFCALQEYLYTGESPCLSGVDCLTLIEVANRLCLPRLVNMVEASVVAELQVNDNKEEMLHDALILLEPSELYNATQLAQFCEYVLSINYCDVIKKHHSLFRALSQEKQDSIEKKRWPPLWYVKEADHYEHSTQSSNHFGKQSVVQDYNRRCGCLCFSRREGRHRFRDPMELPL</sequence>
<dbReference type="GO" id="GO:0003924">
    <property type="term" value="F:GTPase activity"/>
    <property type="evidence" value="ECO:0007669"/>
    <property type="project" value="InterPro"/>
</dbReference>
<dbReference type="NCBIfam" id="TIGR00231">
    <property type="entry name" value="small_GTP"/>
    <property type="match status" value="1"/>
</dbReference>
<dbReference type="SMART" id="SM00174">
    <property type="entry name" value="RHO"/>
    <property type="match status" value="1"/>
</dbReference>
<evidence type="ECO:0000256" key="1">
    <source>
        <dbReference type="ARBA" id="ARBA00022741"/>
    </source>
</evidence>
<name>A0A8S3YNZ4_9EUPU</name>
<keyword evidence="5" id="KW-1185">Reference proteome</keyword>
<keyword evidence="2" id="KW-0342">GTP-binding</keyword>
<dbReference type="InterPro" id="IPR003578">
    <property type="entry name" value="Small_GTPase_Rho"/>
</dbReference>
<dbReference type="SUPFAM" id="SSF54695">
    <property type="entry name" value="POZ domain"/>
    <property type="match status" value="2"/>
</dbReference>
<dbReference type="Pfam" id="PF00071">
    <property type="entry name" value="Ras"/>
    <property type="match status" value="1"/>
</dbReference>
<accession>A0A8S3YNZ4</accession>
<dbReference type="PANTHER" id="PTHR24072">
    <property type="entry name" value="RHO FAMILY GTPASE"/>
    <property type="match status" value="1"/>
</dbReference>
<dbReference type="Gene3D" id="3.40.50.300">
    <property type="entry name" value="P-loop containing nucleotide triphosphate hydrolases"/>
    <property type="match status" value="1"/>
</dbReference>
<dbReference type="Gene3D" id="3.30.710.10">
    <property type="entry name" value="Potassium Channel Kv1.1, Chain A"/>
    <property type="match status" value="2"/>
</dbReference>
<feature type="domain" description="BTB" evidence="3">
    <location>
        <begin position="484"/>
        <end position="546"/>
    </location>
</feature>
<evidence type="ECO:0000313" key="4">
    <source>
        <dbReference type="EMBL" id="CAG5118168.1"/>
    </source>
</evidence>
<dbReference type="CDD" id="cd18499">
    <property type="entry name" value="BACK_RHOBTB"/>
    <property type="match status" value="1"/>
</dbReference>
<dbReference type="InterPro" id="IPR005225">
    <property type="entry name" value="Small_GTP-bd"/>
</dbReference>
<dbReference type="PROSITE" id="PS51421">
    <property type="entry name" value="RAS"/>
    <property type="match status" value="1"/>
</dbReference>
<dbReference type="GO" id="GO:0007264">
    <property type="term" value="P:small GTPase-mediated signal transduction"/>
    <property type="evidence" value="ECO:0007669"/>
    <property type="project" value="InterPro"/>
</dbReference>
<evidence type="ECO:0000313" key="5">
    <source>
        <dbReference type="Proteomes" id="UP000678393"/>
    </source>
</evidence>
<dbReference type="InterPro" id="IPR001806">
    <property type="entry name" value="Small_GTPase"/>
</dbReference>
<dbReference type="EMBL" id="CAJHNH020000508">
    <property type="protein sequence ID" value="CAG5118168.1"/>
    <property type="molecule type" value="Genomic_DNA"/>
</dbReference>
<dbReference type="PRINTS" id="PR00449">
    <property type="entry name" value="RASTRNSFRMNG"/>
</dbReference>
<dbReference type="InterPro" id="IPR027417">
    <property type="entry name" value="P-loop_NTPase"/>
</dbReference>
<dbReference type="SMART" id="SM00225">
    <property type="entry name" value="BTB"/>
    <property type="match status" value="2"/>
</dbReference>
<dbReference type="AlphaFoldDB" id="A0A8S3YNZ4"/>
<dbReference type="CDD" id="cd18300">
    <property type="entry name" value="BTB2_POZ_RhoBTB"/>
    <property type="match status" value="1"/>
</dbReference>
<protein>
    <recommendedName>
        <fullName evidence="3">BTB domain-containing protein</fullName>
    </recommendedName>
</protein>
<reference evidence="4" key="1">
    <citation type="submission" date="2021-04" db="EMBL/GenBank/DDBJ databases">
        <authorList>
            <consortium name="Molecular Ecology Group"/>
        </authorList>
    </citation>
    <scope>NUCLEOTIDE SEQUENCE</scope>
</reference>
<dbReference type="InterPro" id="IPR011333">
    <property type="entry name" value="SKP1/BTB/POZ_sf"/>
</dbReference>
<dbReference type="SMART" id="SM00175">
    <property type="entry name" value="RAB"/>
    <property type="match status" value="1"/>
</dbReference>
<dbReference type="Proteomes" id="UP000678393">
    <property type="component" value="Unassembled WGS sequence"/>
</dbReference>
<dbReference type="PROSITE" id="PS51420">
    <property type="entry name" value="RHO"/>
    <property type="match status" value="1"/>
</dbReference>
<organism evidence="4 5">
    <name type="scientific">Candidula unifasciata</name>
    <dbReference type="NCBI Taxonomy" id="100452"/>
    <lineage>
        <taxon>Eukaryota</taxon>
        <taxon>Metazoa</taxon>
        <taxon>Spiralia</taxon>
        <taxon>Lophotrochozoa</taxon>
        <taxon>Mollusca</taxon>
        <taxon>Gastropoda</taxon>
        <taxon>Heterobranchia</taxon>
        <taxon>Euthyneura</taxon>
        <taxon>Panpulmonata</taxon>
        <taxon>Eupulmonata</taxon>
        <taxon>Stylommatophora</taxon>
        <taxon>Helicina</taxon>
        <taxon>Helicoidea</taxon>
        <taxon>Geomitridae</taxon>
        <taxon>Candidula</taxon>
    </lineage>
</organism>
<dbReference type="SMART" id="SM00173">
    <property type="entry name" value="RAS"/>
    <property type="match status" value="1"/>
</dbReference>
<proteinExistence type="predicted"/>
<evidence type="ECO:0000256" key="2">
    <source>
        <dbReference type="ARBA" id="ARBA00023134"/>
    </source>
</evidence>
<keyword evidence="1" id="KW-0547">Nucleotide-binding</keyword>
<evidence type="ECO:0000259" key="3">
    <source>
        <dbReference type="PROSITE" id="PS50097"/>
    </source>
</evidence>
<dbReference type="OrthoDB" id="6020506at2759"/>
<comment type="caution">
    <text evidence="4">The sequence shown here is derived from an EMBL/GenBank/DDBJ whole genome shotgun (WGS) entry which is preliminary data.</text>
</comment>